<dbReference type="PANTHER" id="PTHR42850">
    <property type="entry name" value="METALLOPHOSPHOESTERASE"/>
    <property type="match status" value="1"/>
</dbReference>
<dbReference type="RefSeq" id="XP_053023442.1">
    <property type="nucleotide sequence ID" value="XM_053172295.1"/>
</dbReference>
<accession>A0ABY7CV69</accession>
<dbReference type="EMBL" id="CP110429">
    <property type="protein sequence ID" value="WAQ87887.1"/>
    <property type="molecule type" value="Genomic_DNA"/>
</dbReference>
<dbReference type="InterPro" id="IPR029052">
    <property type="entry name" value="Metallo-depent_PP-like"/>
</dbReference>
<proteinExistence type="predicted"/>
<name>A0ABY7CV69_9BASI</name>
<gene>
    <name evidence="2" type="ORF">PtA15_9A11</name>
</gene>
<feature type="domain" description="Calcineurin-like phosphoesterase" evidence="1">
    <location>
        <begin position="160"/>
        <end position="245"/>
    </location>
</feature>
<dbReference type="InterPro" id="IPR050126">
    <property type="entry name" value="Ap4A_hydrolase"/>
</dbReference>
<sequence>MFKLSSLSAASSDKGVQIEINEELSLKESEGWAIDADEQSIDLVLSSLLGLTNKNSPDWHTSSHKFEKPTTMEDTKLQHPIHLKPEPTDRRRLKTIGLFLLTSLLLLTFNHTSHLDSSKLSNFFNRLFRHRVDKPDHHDYDKFVWHKDILSDWDPNSEHRLITFGDIHGMVDSLKELLKKLNYDPQTDTLLLVGDLAAKHPSIQASLDTIRYCRESKVEAVRGNHDEYIIIWRNWMNVNRVKFVEPDQLLAYDSDDQANLQSDRWLQAPEPPQELKKNLPKGMDWGTQHFEIARRLPKIDFNWLLERSLTIYVSPLRSYFVHAGMLPWVPPTESKADAAREVMSLLGLKENKESYTLLEMRGLKKGRRPTKNANKGKPWYKYWNKTMRTCDQSSSTGSSARAWCERTQYVVYGHWAGKGLTVKPWSIGLDSGCVYGRQLSALVVGKPRPSLTKKHKGLLKPIPVQIFNHNATIFQVNCREP</sequence>
<reference evidence="2" key="1">
    <citation type="submission" date="2022-10" db="EMBL/GenBank/DDBJ databases">
        <title>Puccinia triticina Genome sequencing and assembly.</title>
        <authorList>
            <person name="Li C."/>
        </authorList>
    </citation>
    <scope>NUCLEOTIDE SEQUENCE</scope>
    <source>
        <strain evidence="2">Pt15</strain>
    </source>
</reference>
<evidence type="ECO:0000313" key="3">
    <source>
        <dbReference type="Proteomes" id="UP001164743"/>
    </source>
</evidence>
<dbReference type="Gene3D" id="3.60.21.10">
    <property type="match status" value="1"/>
</dbReference>
<dbReference type="Proteomes" id="UP001164743">
    <property type="component" value="Chromosome 9A"/>
</dbReference>
<dbReference type="SUPFAM" id="SSF56300">
    <property type="entry name" value="Metallo-dependent phosphatases"/>
    <property type="match status" value="1"/>
</dbReference>
<protein>
    <recommendedName>
        <fullName evidence="1">Calcineurin-like phosphoesterase domain-containing protein</fullName>
    </recommendedName>
</protein>
<dbReference type="Pfam" id="PF00149">
    <property type="entry name" value="Metallophos"/>
    <property type="match status" value="1"/>
</dbReference>
<dbReference type="GeneID" id="77813179"/>
<organism evidence="2 3">
    <name type="scientific">Puccinia triticina</name>
    <dbReference type="NCBI Taxonomy" id="208348"/>
    <lineage>
        <taxon>Eukaryota</taxon>
        <taxon>Fungi</taxon>
        <taxon>Dikarya</taxon>
        <taxon>Basidiomycota</taxon>
        <taxon>Pucciniomycotina</taxon>
        <taxon>Pucciniomycetes</taxon>
        <taxon>Pucciniales</taxon>
        <taxon>Pucciniaceae</taxon>
        <taxon>Puccinia</taxon>
    </lineage>
</organism>
<dbReference type="PANTHER" id="PTHR42850:SF4">
    <property type="entry name" value="ZINC-DEPENDENT ENDOPOLYPHOSPHATASE"/>
    <property type="match status" value="1"/>
</dbReference>
<dbReference type="InterPro" id="IPR004843">
    <property type="entry name" value="Calcineurin-like_PHP"/>
</dbReference>
<keyword evidence="3" id="KW-1185">Reference proteome</keyword>
<evidence type="ECO:0000313" key="2">
    <source>
        <dbReference type="EMBL" id="WAQ87887.1"/>
    </source>
</evidence>
<evidence type="ECO:0000259" key="1">
    <source>
        <dbReference type="Pfam" id="PF00149"/>
    </source>
</evidence>